<dbReference type="Proteomes" id="UP000246744">
    <property type="component" value="Unassembled WGS sequence"/>
</dbReference>
<sequence length="122" mass="14195">MTIEIKYVKDSGDIKKERLVLKVVSDDQIGNYVTFDTTYFDDGTVSNSMRHSFWFPDREVKENDLIIAYTRNGQDSRVENKNGTTSHFFYMGLDKSIWNKDGDCAVLMKIASWQHKKINKTN</sequence>
<dbReference type="OrthoDB" id="2086912at2"/>
<comment type="caution">
    <text evidence="1">The sequence shown here is derived from an EMBL/GenBank/DDBJ whole genome shotgun (WGS) entry which is preliminary data.</text>
</comment>
<evidence type="ECO:0000313" key="1">
    <source>
        <dbReference type="EMBL" id="PWW04676.1"/>
    </source>
</evidence>
<evidence type="ECO:0000313" key="2">
    <source>
        <dbReference type="Proteomes" id="UP000246744"/>
    </source>
</evidence>
<dbReference type="AlphaFoldDB" id="A0A317PWM3"/>
<keyword evidence="2" id="KW-1185">Reference proteome</keyword>
<gene>
    <name evidence="1" type="ORF">DES37_11568</name>
</gene>
<dbReference type="EMBL" id="QGTS01000015">
    <property type="protein sequence ID" value="PWW04676.1"/>
    <property type="molecule type" value="Genomic_DNA"/>
</dbReference>
<protein>
    <submittedName>
        <fullName evidence="1">Uncharacterized protein</fullName>
    </submittedName>
</protein>
<dbReference type="RefSeq" id="WP_110027687.1">
    <property type="nucleotide sequence ID" value="NZ_QGTS01000015.1"/>
</dbReference>
<name>A0A317PWM3_9ENTR</name>
<organism evidence="1 2">
    <name type="scientific">Mangrovibacter plantisponsor</name>
    <dbReference type="NCBI Taxonomy" id="451513"/>
    <lineage>
        <taxon>Bacteria</taxon>
        <taxon>Pseudomonadati</taxon>
        <taxon>Pseudomonadota</taxon>
        <taxon>Gammaproteobacteria</taxon>
        <taxon>Enterobacterales</taxon>
        <taxon>Enterobacteriaceae</taxon>
        <taxon>Mangrovibacter</taxon>
    </lineage>
</organism>
<proteinExistence type="predicted"/>
<accession>A0A317PWM3</accession>
<reference evidence="1 2" key="1">
    <citation type="submission" date="2018-05" db="EMBL/GenBank/DDBJ databases">
        <title>Genomic Encyclopedia of Type Strains, Phase IV (KMG-IV): sequencing the most valuable type-strain genomes for metagenomic binning, comparative biology and taxonomic classification.</title>
        <authorList>
            <person name="Goeker M."/>
        </authorList>
    </citation>
    <scope>NUCLEOTIDE SEQUENCE [LARGE SCALE GENOMIC DNA]</scope>
    <source>
        <strain evidence="1 2">DSM 19579</strain>
    </source>
</reference>